<feature type="coiled-coil region" evidence="1">
    <location>
        <begin position="435"/>
        <end position="462"/>
    </location>
</feature>
<dbReference type="EMBL" id="KN840489">
    <property type="protein sequence ID" value="KIP07866.1"/>
    <property type="molecule type" value="Genomic_DNA"/>
</dbReference>
<dbReference type="HOGENOM" id="CLU_563936_0_0_1"/>
<keyword evidence="4" id="KW-1185">Reference proteome</keyword>
<sequence>MTQLPQGRPGGDDMRPFLLNDVKYPQSQSLRVELGAYPTKAEEEVEGRRSNAEPTSEKGVPMTVNEYNVRRGQAHDYSVGREEALSSSDDSTLLPLPDSEMASTVAALLTWPEDVRARTTQALRGVACMLWARARIMLFSVSLLTAWLSPTIHAPLTRAFRASMCASPLASAFTACGHADVVVMHDFAALAQVHTMMLERLFSVATVEWYLSDELAHGARNAKELAYRVDDSSLPSKKIISEDIRLLDTKTRTAANSLSKLTAGTTGTITRTHYSFNKIINVLYDANKTLTIGGPNADAVVIERKFEETFLVASQELHEDLDALQNATYFTLTDLTDLEEHINALGVIARREDRDLSRTIAEASRVNWFGGRKASDAELDVLAEDALLLDRIRKGCTEGRATIMASLEVVKWALSEMEYLSGLSTTRLMLNGTALTELIGDLERYKAENAAAAKKFEDERAQARAAKFDVAALRQRIALEIDEA</sequence>
<organism evidence="3 4">
    <name type="scientific">Phlebiopsis gigantea (strain 11061_1 CR5-6)</name>
    <name type="common">White-rot fungus</name>
    <name type="synonym">Peniophora gigantea</name>
    <dbReference type="NCBI Taxonomy" id="745531"/>
    <lineage>
        <taxon>Eukaryota</taxon>
        <taxon>Fungi</taxon>
        <taxon>Dikarya</taxon>
        <taxon>Basidiomycota</taxon>
        <taxon>Agaricomycotina</taxon>
        <taxon>Agaricomycetes</taxon>
        <taxon>Polyporales</taxon>
        <taxon>Phanerochaetaceae</taxon>
        <taxon>Phlebiopsis</taxon>
    </lineage>
</organism>
<protein>
    <submittedName>
        <fullName evidence="3">Uncharacterized protein</fullName>
    </submittedName>
</protein>
<name>A0A0C3RZM5_PHLG1</name>
<dbReference type="AlphaFoldDB" id="A0A0C3RZM5"/>
<reference evidence="3 4" key="1">
    <citation type="journal article" date="2014" name="PLoS Genet.">
        <title>Analysis of the Phlebiopsis gigantea genome, transcriptome and secretome provides insight into its pioneer colonization strategies of wood.</title>
        <authorList>
            <person name="Hori C."/>
            <person name="Ishida T."/>
            <person name="Igarashi K."/>
            <person name="Samejima M."/>
            <person name="Suzuki H."/>
            <person name="Master E."/>
            <person name="Ferreira P."/>
            <person name="Ruiz-Duenas F.J."/>
            <person name="Held B."/>
            <person name="Canessa P."/>
            <person name="Larrondo L.F."/>
            <person name="Schmoll M."/>
            <person name="Druzhinina I.S."/>
            <person name="Kubicek C.P."/>
            <person name="Gaskell J.A."/>
            <person name="Kersten P."/>
            <person name="St John F."/>
            <person name="Glasner J."/>
            <person name="Sabat G."/>
            <person name="Splinter BonDurant S."/>
            <person name="Syed K."/>
            <person name="Yadav J."/>
            <person name="Mgbeahuruike A.C."/>
            <person name="Kovalchuk A."/>
            <person name="Asiegbu F.O."/>
            <person name="Lackner G."/>
            <person name="Hoffmeister D."/>
            <person name="Rencoret J."/>
            <person name="Gutierrez A."/>
            <person name="Sun H."/>
            <person name="Lindquist E."/>
            <person name="Barry K."/>
            <person name="Riley R."/>
            <person name="Grigoriev I.V."/>
            <person name="Henrissat B."/>
            <person name="Kues U."/>
            <person name="Berka R.M."/>
            <person name="Martinez A.T."/>
            <person name="Covert S.F."/>
            <person name="Blanchette R.A."/>
            <person name="Cullen D."/>
        </authorList>
    </citation>
    <scope>NUCLEOTIDE SEQUENCE [LARGE SCALE GENOMIC DNA]</scope>
    <source>
        <strain evidence="3 4">11061_1 CR5-6</strain>
    </source>
</reference>
<gene>
    <name evidence="3" type="ORF">PHLGIDRAFT_35246</name>
</gene>
<proteinExistence type="predicted"/>
<keyword evidence="1" id="KW-0175">Coiled coil</keyword>
<feature type="compositionally biased region" description="Basic and acidic residues" evidence="2">
    <location>
        <begin position="40"/>
        <end position="51"/>
    </location>
</feature>
<feature type="region of interest" description="Disordered" evidence="2">
    <location>
        <begin position="37"/>
        <end position="59"/>
    </location>
</feature>
<evidence type="ECO:0000256" key="1">
    <source>
        <dbReference type="SAM" id="Coils"/>
    </source>
</evidence>
<dbReference type="OrthoDB" id="4179406at2759"/>
<evidence type="ECO:0000313" key="3">
    <source>
        <dbReference type="EMBL" id="KIP07866.1"/>
    </source>
</evidence>
<evidence type="ECO:0000313" key="4">
    <source>
        <dbReference type="Proteomes" id="UP000053257"/>
    </source>
</evidence>
<evidence type="ECO:0000256" key="2">
    <source>
        <dbReference type="SAM" id="MobiDB-lite"/>
    </source>
</evidence>
<accession>A0A0C3RZM5</accession>
<dbReference type="Proteomes" id="UP000053257">
    <property type="component" value="Unassembled WGS sequence"/>
</dbReference>